<dbReference type="PANTHER" id="PTHR30563:SF0">
    <property type="entry name" value="DNA RECOMBINATION PROTEIN RMUC"/>
    <property type="match status" value="1"/>
</dbReference>
<evidence type="ECO:0000256" key="4">
    <source>
        <dbReference type="ARBA" id="ARBA00023172"/>
    </source>
</evidence>
<sequence>MPTLILTPNILALGQAGALLLFIIISFIICLVFLNRLKRLQLTLLQLDASATRNQDRDDQRYTATQEQIRQLQLAQSSTQTTVNDTRQETQHLIRDLTSLQHDAQHLMRELKTQQQSTQTFMDEWKKETTHLSRALRTTHQQGLWGELQLERVVEIAGMQRHCDFDIQKSLPNKQTPDMLIYLPNNRTIAVDSKANSQVYLKAMDCDDERIRAQKLKEYAREVRDTMNALAKKEYWKQLQPTIALVILFIPTEAMFRAAIEQDIDLLALATEKNVLLASPATLIALLKAVSYGWSQEERAQHVQQIVEQSQALHKELETWLRQWQPLKKAIENTTLEFNRVAKRYDTHILPLLRTLGTLDSTLLLKEKDMELTPLPSLPPDWHTINTRDQEIPQKQEPAQETASVIESDNVGTPWQERLTQPLKKLHTLFPRNREMGRNDTGG</sequence>
<dbReference type="PANTHER" id="PTHR30563">
    <property type="entry name" value="DNA RECOMBINATION PROTEIN RMUC"/>
    <property type="match status" value="1"/>
</dbReference>
<accession>A0ABQ3VSB5</accession>
<evidence type="ECO:0000256" key="3">
    <source>
        <dbReference type="ARBA" id="ARBA00023054"/>
    </source>
</evidence>
<evidence type="ECO:0000256" key="2">
    <source>
        <dbReference type="ARBA" id="ARBA00009840"/>
    </source>
</evidence>
<evidence type="ECO:0000313" key="7">
    <source>
        <dbReference type="EMBL" id="GHO89177.1"/>
    </source>
</evidence>
<keyword evidence="4" id="KW-0233">DNA recombination</keyword>
<reference evidence="7 8" key="1">
    <citation type="journal article" date="2021" name="Int. J. Syst. Evol. Microbiol.">
        <title>Reticulibacter mediterranei gen. nov., sp. nov., within the new family Reticulibacteraceae fam. nov., and Ktedonospora formicarum gen. nov., sp. nov., Ktedonobacter robiniae sp. nov., Dictyobacter formicarum sp. nov. and Dictyobacter arantiisoli sp. nov., belonging to the class Ktedonobacteria.</title>
        <authorList>
            <person name="Yabe S."/>
            <person name="Zheng Y."/>
            <person name="Wang C.M."/>
            <person name="Sakai Y."/>
            <person name="Abe K."/>
            <person name="Yokota A."/>
            <person name="Donadio S."/>
            <person name="Cavaletti L."/>
            <person name="Monciardini P."/>
        </authorList>
    </citation>
    <scope>NUCLEOTIDE SEQUENCE [LARGE SCALE GENOMIC DNA]</scope>
    <source>
        <strain evidence="7 8">SOSP1-9</strain>
    </source>
</reference>
<evidence type="ECO:0000256" key="1">
    <source>
        <dbReference type="ARBA" id="ARBA00003416"/>
    </source>
</evidence>
<name>A0ABQ3VSB5_9CHLR</name>
<evidence type="ECO:0000313" key="8">
    <source>
        <dbReference type="Proteomes" id="UP000635565"/>
    </source>
</evidence>
<keyword evidence="6" id="KW-0812">Transmembrane</keyword>
<feature type="region of interest" description="Disordered" evidence="5">
    <location>
        <begin position="392"/>
        <end position="414"/>
    </location>
</feature>
<keyword evidence="6" id="KW-0472">Membrane</keyword>
<gene>
    <name evidence="7" type="primary">rmuC</name>
    <name evidence="7" type="ORF">KSZ_71830</name>
</gene>
<dbReference type="InterPro" id="IPR003798">
    <property type="entry name" value="DNA_recombination_RmuC"/>
</dbReference>
<keyword evidence="3" id="KW-0175">Coiled coil</keyword>
<comment type="caution">
    <text evidence="7">The sequence shown here is derived from an EMBL/GenBank/DDBJ whole genome shotgun (WGS) entry which is preliminary data.</text>
</comment>
<dbReference type="Gene3D" id="3.40.91.30">
    <property type="match status" value="1"/>
</dbReference>
<feature type="compositionally biased region" description="Polar residues" evidence="5">
    <location>
        <begin position="397"/>
        <end position="413"/>
    </location>
</feature>
<keyword evidence="6" id="KW-1133">Transmembrane helix</keyword>
<organism evidence="7 8">
    <name type="scientific">Dictyobacter formicarum</name>
    <dbReference type="NCBI Taxonomy" id="2778368"/>
    <lineage>
        <taxon>Bacteria</taxon>
        <taxon>Bacillati</taxon>
        <taxon>Chloroflexota</taxon>
        <taxon>Ktedonobacteria</taxon>
        <taxon>Ktedonobacterales</taxon>
        <taxon>Dictyobacteraceae</taxon>
        <taxon>Dictyobacter</taxon>
    </lineage>
</organism>
<dbReference type="Pfam" id="PF02646">
    <property type="entry name" value="RmuC"/>
    <property type="match status" value="1"/>
</dbReference>
<comment type="similarity">
    <text evidence="2">Belongs to the RmuC family.</text>
</comment>
<keyword evidence="8" id="KW-1185">Reference proteome</keyword>
<dbReference type="Proteomes" id="UP000635565">
    <property type="component" value="Unassembled WGS sequence"/>
</dbReference>
<feature type="transmembrane region" description="Helical" evidence="6">
    <location>
        <begin position="12"/>
        <end position="34"/>
    </location>
</feature>
<evidence type="ECO:0000256" key="6">
    <source>
        <dbReference type="SAM" id="Phobius"/>
    </source>
</evidence>
<evidence type="ECO:0000256" key="5">
    <source>
        <dbReference type="SAM" id="MobiDB-lite"/>
    </source>
</evidence>
<proteinExistence type="inferred from homology"/>
<dbReference type="RefSeq" id="WP_201366704.1">
    <property type="nucleotide sequence ID" value="NZ_BNJJ01000032.1"/>
</dbReference>
<dbReference type="EMBL" id="BNJJ01000032">
    <property type="protein sequence ID" value="GHO89177.1"/>
    <property type="molecule type" value="Genomic_DNA"/>
</dbReference>
<comment type="function">
    <text evidence="1">Involved in DNA recombination.</text>
</comment>
<protein>
    <submittedName>
        <fullName evidence="7">DNA recombination protein RmuC</fullName>
    </submittedName>
</protein>